<evidence type="ECO:0000256" key="2">
    <source>
        <dbReference type="ARBA" id="ARBA00004713"/>
    </source>
</evidence>
<name>A0A0U5EYV1_9PROT</name>
<evidence type="ECO:0000256" key="4">
    <source>
        <dbReference type="ARBA" id="ARBA00019077"/>
    </source>
</evidence>
<organism evidence="12 13">
    <name type="scientific">Acetobacter senegalensis</name>
    <dbReference type="NCBI Taxonomy" id="446692"/>
    <lineage>
        <taxon>Bacteria</taxon>
        <taxon>Pseudomonadati</taxon>
        <taxon>Pseudomonadota</taxon>
        <taxon>Alphaproteobacteria</taxon>
        <taxon>Acetobacterales</taxon>
        <taxon>Acetobacteraceae</taxon>
        <taxon>Acetobacter</taxon>
    </lineage>
</organism>
<dbReference type="AlphaFoldDB" id="A0A0U5EYV1"/>
<dbReference type="InterPro" id="IPR007507">
    <property type="entry name" value="Glycos_transf_N"/>
</dbReference>
<feature type="active site" description="Proton acceptor" evidence="8">
    <location>
        <position position="314"/>
    </location>
</feature>
<dbReference type="RefSeq" id="WP_058988946.1">
    <property type="nucleotide sequence ID" value="NZ_LN606600.1"/>
</dbReference>
<dbReference type="GO" id="GO:0005886">
    <property type="term" value="C:plasma membrane"/>
    <property type="evidence" value="ECO:0007669"/>
    <property type="project" value="TreeGrafter"/>
</dbReference>
<dbReference type="PANTHER" id="PTHR42755:SF1">
    <property type="entry name" value="3-DEOXY-D-MANNO-OCTULOSONIC ACID TRANSFERASE, MITOCHONDRIAL-RELATED"/>
    <property type="match status" value="1"/>
</dbReference>
<dbReference type="PATRIC" id="fig|446692.3.peg.3908"/>
<dbReference type="GO" id="GO:0009244">
    <property type="term" value="P:lipopolysaccharide core region biosynthetic process"/>
    <property type="evidence" value="ECO:0007669"/>
    <property type="project" value="UniProtKB-UniPathway"/>
</dbReference>
<comment type="pathway">
    <text evidence="2">Bacterial outer membrane biogenesis; LPS core biosynthesis.</text>
</comment>
<feature type="site" description="Transition state stabilizer" evidence="9">
    <location>
        <position position="386"/>
    </location>
</feature>
<keyword evidence="5 12" id="KW-0808">Transferase</keyword>
<dbReference type="Pfam" id="PF04028">
    <property type="entry name" value="DUF374"/>
    <property type="match status" value="1"/>
</dbReference>
<dbReference type="GeneID" id="34784623"/>
<feature type="site" description="Transition state stabilizer" evidence="9">
    <location>
        <position position="462"/>
    </location>
</feature>
<feature type="domain" description="DUF374" evidence="10">
    <location>
        <begin position="77"/>
        <end position="147"/>
    </location>
</feature>
<dbReference type="Gene3D" id="3.40.50.2000">
    <property type="entry name" value="Glycogen Phosphorylase B"/>
    <property type="match status" value="1"/>
</dbReference>
<dbReference type="KEGG" id="asz:ASN_3683"/>
<evidence type="ECO:0000256" key="9">
    <source>
        <dbReference type="PIRSR" id="PIRSR639901-2"/>
    </source>
</evidence>
<evidence type="ECO:0000256" key="1">
    <source>
        <dbReference type="ARBA" id="ARBA00003394"/>
    </source>
</evidence>
<dbReference type="GO" id="GO:0009245">
    <property type="term" value="P:lipid A biosynthetic process"/>
    <property type="evidence" value="ECO:0007669"/>
    <property type="project" value="TreeGrafter"/>
</dbReference>
<dbReference type="InterPro" id="IPR007172">
    <property type="entry name" value="DUF374"/>
</dbReference>
<dbReference type="Proteomes" id="UP000056109">
    <property type="component" value="Chromosome I"/>
</dbReference>
<keyword evidence="13" id="KW-1185">Reference proteome</keyword>
<protein>
    <recommendedName>
        <fullName evidence="4">3-deoxy-D-manno-octulosonic acid transferase</fullName>
        <ecNumber evidence="3">2.4.99.12</ecNumber>
    </recommendedName>
    <alternativeName>
        <fullName evidence="6">Lipid IV(A) 3-deoxy-D-manno-octulosonic acid transferase</fullName>
    </alternativeName>
</protein>
<dbReference type="SUPFAM" id="SSF53756">
    <property type="entry name" value="UDP-Glycosyltransferase/glycogen phosphorylase"/>
    <property type="match status" value="1"/>
</dbReference>
<dbReference type="Pfam" id="PF04413">
    <property type="entry name" value="Glycos_transf_N"/>
    <property type="match status" value="1"/>
</dbReference>
<sequence length="674" mass="74155">MTAFRFSSSSLLRKILISSVRGYLGLTLRTMRWTFTVDPAARRLLTAQDGHTAIVAFWHEALPLTPALWWWAEPQNPTLRLHVLISRNKDGRLIADIVGPWRIWSIAGSSDTRGKNKGGAAAIRRMRARLRHGGIVAITPDGPRGPRRQAQQGAAALAAMVKMPIVPIGATCSGFRLKSWDRMIIPVPFGNGRFVCGAPLFHLNADGRSAEEAGQILSDAITDAMDKAEAAMHRRTVTHQAPTEEFRPEPLDLMPSRLWATVATVLAPALPFFLRWRQTSGKEVAARVREKMGFASRSRPTGALIWFHAASVGEVVSILPLVENCLCQNTRLTVLVTTGTVTAARMVEQRMADAARVIHQFVPLDVPRWGKRFLGYWQPQAAIFTESELWPNLIGLCHERNLPVALVNGRLSAASFRKWQKVPRIAKRMLERFAWIAPRALEDAQRFEKLGARTVLASGDLKTVASPLPVKKEALQSLRAQLVGRPVFLAASTHEGEEHVIRKALETLRNEIPDLLTLIVPRHPERGAEVGALFSGAPRRSLGMVPQKADAVWICDTLGELGLFYRLADVVFIGNSLPGVKGGGGGHNPFEPARLNCALATGPLVHNFEEAFQKLGNSVAVVKTATDLAQWVRQMFADPALRAHNAATSKERVSAANEHLVDRLTSRALDLLKS</sequence>
<evidence type="ECO:0000256" key="7">
    <source>
        <dbReference type="ARBA" id="ARBA00049183"/>
    </source>
</evidence>
<comment type="catalytic activity">
    <reaction evidence="7">
        <text>lipid IVA (E. coli) + CMP-3-deoxy-beta-D-manno-octulosonate = alpha-Kdo-(2-&gt;6)-lipid IVA (E. coli) + CMP + H(+)</text>
        <dbReference type="Rhea" id="RHEA:28066"/>
        <dbReference type="ChEBI" id="CHEBI:15378"/>
        <dbReference type="ChEBI" id="CHEBI:58603"/>
        <dbReference type="ChEBI" id="CHEBI:60364"/>
        <dbReference type="ChEBI" id="CHEBI:60377"/>
        <dbReference type="ChEBI" id="CHEBI:85987"/>
        <dbReference type="EC" id="2.4.99.12"/>
    </reaction>
</comment>
<reference evidence="13" key="1">
    <citation type="submission" date="2014-09" db="EMBL/GenBank/DDBJ databases">
        <authorList>
            <person name="Illeghems K.G."/>
        </authorList>
    </citation>
    <scope>NUCLEOTIDE SEQUENCE [LARGE SCALE GENOMIC DNA]</scope>
    <source>
        <strain evidence="13">108B</strain>
    </source>
</reference>
<proteinExistence type="predicted"/>
<dbReference type="InterPro" id="IPR039901">
    <property type="entry name" value="Kdotransferase"/>
</dbReference>
<comment type="function">
    <text evidence="1">Involved in lipopolysaccharide (LPS) biosynthesis. Catalyzes the transfer of 3-deoxy-D-manno-octulosonate (Kdo) residue(s) from CMP-Kdo to lipid IV(A), the tetraacyldisaccharide-1,4'-bisphosphate precursor of lipid A.</text>
</comment>
<evidence type="ECO:0000256" key="6">
    <source>
        <dbReference type="ARBA" id="ARBA00031445"/>
    </source>
</evidence>
<feature type="domain" description="3-deoxy-D-manno-octulosonic-acid transferase N-terminal" evidence="11">
    <location>
        <begin position="287"/>
        <end position="463"/>
    </location>
</feature>
<dbReference type="PANTHER" id="PTHR42755">
    <property type="entry name" value="3-DEOXY-MANNO-OCTULOSONATE CYTIDYLYLTRANSFERASE"/>
    <property type="match status" value="1"/>
</dbReference>
<dbReference type="GO" id="GO:0043842">
    <property type="term" value="F:Kdo transferase activity"/>
    <property type="evidence" value="ECO:0007669"/>
    <property type="project" value="UniProtKB-EC"/>
</dbReference>
<evidence type="ECO:0000256" key="3">
    <source>
        <dbReference type="ARBA" id="ARBA00012621"/>
    </source>
</evidence>
<evidence type="ECO:0000256" key="5">
    <source>
        <dbReference type="ARBA" id="ARBA00022679"/>
    </source>
</evidence>
<evidence type="ECO:0000259" key="10">
    <source>
        <dbReference type="Pfam" id="PF04028"/>
    </source>
</evidence>
<dbReference type="EMBL" id="LN606600">
    <property type="protein sequence ID" value="CEF42905.1"/>
    <property type="molecule type" value="Genomic_DNA"/>
</dbReference>
<evidence type="ECO:0000313" key="13">
    <source>
        <dbReference type="Proteomes" id="UP000056109"/>
    </source>
</evidence>
<gene>
    <name evidence="12" type="primary">kdtA</name>
    <name evidence="12" type="ORF">ASN_3683</name>
</gene>
<evidence type="ECO:0000259" key="11">
    <source>
        <dbReference type="Pfam" id="PF04413"/>
    </source>
</evidence>
<dbReference type="InterPro" id="IPR038107">
    <property type="entry name" value="Glycos_transf_N_sf"/>
</dbReference>
<dbReference type="Gene3D" id="3.40.50.11720">
    <property type="entry name" value="3-Deoxy-D-manno-octulosonic-acid transferase, N-terminal domain"/>
    <property type="match status" value="1"/>
</dbReference>
<dbReference type="UniPathway" id="UPA00958"/>
<evidence type="ECO:0000313" key="12">
    <source>
        <dbReference type="EMBL" id="CEF42905.1"/>
    </source>
</evidence>
<evidence type="ECO:0000256" key="8">
    <source>
        <dbReference type="PIRSR" id="PIRSR639901-1"/>
    </source>
</evidence>
<accession>A0A0U5EYV1</accession>
<dbReference type="EC" id="2.4.99.12" evidence="3"/>